<evidence type="ECO:0000313" key="2">
    <source>
        <dbReference type="Proteomes" id="UP001431429"/>
    </source>
</evidence>
<organism evidence="1 2">
    <name type="scientific">Streptomyces albipurpureus</name>
    <dbReference type="NCBI Taxonomy" id="2897419"/>
    <lineage>
        <taxon>Bacteria</taxon>
        <taxon>Bacillati</taxon>
        <taxon>Actinomycetota</taxon>
        <taxon>Actinomycetes</taxon>
        <taxon>Kitasatosporales</taxon>
        <taxon>Streptomycetaceae</taxon>
        <taxon>Streptomyces</taxon>
    </lineage>
</organism>
<reference evidence="1" key="1">
    <citation type="submission" date="2022-06" db="EMBL/GenBank/DDBJ databases">
        <title>Genome public.</title>
        <authorList>
            <person name="Sun Q."/>
        </authorList>
    </citation>
    <scope>NUCLEOTIDE SEQUENCE</scope>
    <source>
        <strain evidence="1">CWNU-1</strain>
    </source>
</reference>
<gene>
    <name evidence="1" type="ORF">NBG84_06275</name>
</gene>
<keyword evidence="2" id="KW-1185">Reference proteome</keyword>
<evidence type="ECO:0000313" key="1">
    <source>
        <dbReference type="EMBL" id="MCM2387923.1"/>
    </source>
</evidence>
<dbReference type="RefSeq" id="WP_250918269.1">
    <property type="nucleotide sequence ID" value="NZ_JAMQAW010000006.1"/>
</dbReference>
<dbReference type="Proteomes" id="UP001431429">
    <property type="component" value="Unassembled WGS sequence"/>
</dbReference>
<protein>
    <submittedName>
        <fullName evidence="1">Acyl-CoA carboxylase subunit epsilon</fullName>
    </submittedName>
</protein>
<dbReference type="InterPro" id="IPR032716">
    <property type="entry name" value="ACC_epsilon"/>
</dbReference>
<dbReference type="EMBL" id="JAMQAW010000006">
    <property type="protein sequence ID" value="MCM2387923.1"/>
    <property type="molecule type" value="Genomic_DNA"/>
</dbReference>
<proteinExistence type="predicted"/>
<name>A0ABT0UKK5_9ACTN</name>
<accession>A0ABT0UKK5</accession>
<sequence>MNEPTEEPLFRVVSGAPTPEELAALTAVLLSRTGSAAEPSSAEVLRIVPRGLAHRQLGYLSYLSPSSWQRIA</sequence>
<comment type="caution">
    <text evidence="1">The sequence shown here is derived from an EMBL/GenBank/DDBJ whole genome shotgun (WGS) entry which is preliminary data.</text>
</comment>
<dbReference type="Pfam" id="PF13822">
    <property type="entry name" value="ACC_epsilon"/>
    <property type="match status" value="1"/>
</dbReference>